<accession>A0ABT3FVS1</accession>
<evidence type="ECO:0008006" key="3">
    <source>
        <dbReference type="Google" id="ProtNLM"/>
    </source>
</evidence>
<keyword evidence="2" id="KW-1185">Reference proteome</keyword>
<evidence type="ECO:0000313" key="2">
    <source>
        <dbReference type="Proteomes" id="UP001207930"/>
    </source>
</evidence>
<gene>
    <name evidence="1" type="ORF">OKA04_23315</name>
</gene>
<name>A0ABT3FVS1_9BACT</name>
<protein>
    <recommendedName>
        <fullName evidence="3">Transposase</fullName>
    </recommendedName>
</protein>
<dbReference type="Proteomes" id="UP001207930">
    <property type="component" value="Unassembled WGS sequence"/>
</dbReference>
<dbReference type="RefSeq" id="WP_264503643.1">
    <property type="nucleotide sequence ID" value="NZ_JAPDDS010000021.1"/>
</dbReference>
<comment type="caution">
    <text evidence="1">The sequence shown here is derived from an EMBL/GenBank/DDBJ whole genome shotgun (WGS) entry which is preliminary data.</text>
</comment>
<reference evidence="1 2" key="1">
    <citation type="submission" date="2022-10" db="EMBL/GenBank/DDBJ databases">
        <title>Luteolibacter flavescens strain MCCC 1K03193, whole genome shotgun sequencing project.</title>
        <authorList>
            <person name="Zhao G."/>
            <person name="Shen L."/>
        </authorList>
    </citation>
    <scope>NUCLEOTIDE SEQUENCE [LARGE SCALE GENOMIC DNA]</scope>
    <source>
        <strain evidence="1 2">MCCC 1K03193</strain>
    </source>
</reference>
<dbReference type="EMBL" id="JAPDDS010000021">
    <property type="protein sequence ID" value="MCW1887686.1"/>
    <property type="molecule type" value="Genomic_DNA"/>
</dbReference>
<organism evidence="1 2">
    <name type="scientific">Luteolibacter flavescens</name>
    <dbReference type="NCBI Taxonomy" id="1859460"/>
    <lineage>
        <taxon>Bacteria</taxon>
        <taxon>Pseudomonadati</taxon>
        <taxon>Verrucomicrobiota</taxon>
        <taxon>Verrucomicrobiia</taxon>
        <taxon>Verrucomicrobiales</taxon>
        <taxon>Verrucomicrobiaceae</taxon>
        <taxon>Luteolibacter</taxon>
    </lineage>
</organism>
<sequence length="71" mass="7976">MPSGSAPIHRPETTEVPTGTLRMILAHCRRGLAPTVAWSEDRHRMDRQAFDLRGEQLAAIEAEIQLLLDNQ</sequence>
<evidence type="ECO:0000313" key="1">
    <source>
        <dbReference type="EMBL" id="MCW1887686.1"/>
    </source>
</evidence>
<proteinExistence type="predicted"/>